<dbReference type="GO" id="GO:0004656">
    <property type="term" value="F:procollagen-proline 4-dioxygenase activity"/>
    <property type="evidence" value="ECO:0007669"/>
    <property type="project" value="UniProtKB-EC"/>
</dbReference>
<keyword evidence="12" id="KW-0472">Membrane</keyword>
<evidence type="ECO:0000256" key="1">
    <source>
        <dbReference type="ARBA" id="ARBA00001961"/>
    </source>
</evidence>
<dbReference type="InterPro" id="IPR005123">
    <property type="entry name" value="Oxoglu/Fe-dep_dioxygenase_dom"/>
</dbReference>
<dbReference type="Pfam" id="PF13640">
    <property type="entry name" value="2OG-FeII_Oxy_3"/>
    <property type="match status" value="1"/>
</dbReference>
<dbReference type="InterPro" id="IPR006620">
    <property type="entry name" value="Pro_4_hyd_alph"/>
</dbReference>
<dbReference type="AlphaFoldDB" id="A0A7R9XRI0"/>
<feature type="domain" description="ShKT" evidence="18">
    <location>
        <begin position="440"/>
        <end position="474"/>
    </location>
</feature>
<evidence type="ECO:0000259" key="18">
    <source>
        <dbReference type="PROSITE" id="PS51670"/>
    </source>
</evidence>
<dbReference type="Gene3D" id="2.60.120.620">
    <property type="entry name" value="q2cbj1_9rhob like domain"/>
    <property type="match status" value="1"/>
</dbReference>
<dbReference type="Pfam" id="PF01549">
    <property type="entry name" value="ShK"/>
    <property type="match status" value="1"/>
</dbReference>
<dbReference type="PANTHER" id="PTHR10869:SF246">
    <property type="entry name" value="TRANSMEMBRANE PROLYL 4-HYDROXYLASE"/>
    <property type="match status" value="1"/>
</dbReference>
<dbReference type="PROSITE" id="PS51471">
    <property type="entry name" value="FE2OG_OXY"/>
    <property type="match status" value="1"/>
</dbReference>
<keyword evidence="8" id="KW-0735">Signal-anchor</keyword>
<evidence type="ECO:0000256" key="13">
    <source>
        <dbReference type="ARBA" id="ARBA00023180"/>
    </source>
</evidence>
<feature type="region of interest" description="Disordered" evidence="16">
    <location>
        <begin position="131"/>
        <end position="154"/>
    </location>
</feature>
<feature type="region of interest" description="Disordered" evidence="16">
    <location>
        <begin position="32"/>
        <end position="66"/>
    </location>
</feature>
<evidence type="ECO:0000259" key="17">
    <source>
        <dbReference type="PROSITE" id="PS51471"/>
    </source>
</evidence>
<keyword evidence="7" id="KW-0223">Dioxygenase</keyword>
<dbReference type="GO" id="GO:0031418">
    <property type="term" value="F:L-ascorbic acid binding"/>
    <property type="evidence" value="ECO:0007669"/>
    <property type="project" value="InterPro"/>
</dbReference>
<organism evidence="19">
    <name type="scientific">Ostreococcus sp. 'lucimarinus'</name>
    <dbReference type="NCBI Taxonomy" id="242159"/>
    <lineage>
        <taxon>Eukaryota</taxon>
        <taxon>Viridiplantae</taxon>
        <taxon>Chlorophyta</taxon>
        <taxon>Mamiellophyceae</taxon>
        <taxon>Mamiellales</taxon>
        <taxon>Bathycoccaceae</taxon>
        <taxon>Ostreococcus</taxon>
    </lineage>
</organism>
<dbReference type="SMART" id="SM00254">
    <property type="entry name" value="ShKT"/>
    <property type="match status" value="1"/>
</dbReference>
<comment type="catalytic activity">
    <reaction evidence="14">
        <text>L-prolyl-[collagen] + 2-oxoglutarate + O2 = trans-4-hydroxy-L-prolyl-[collagen] + succinate + CO2</text>
        <dbReference type="Rhea" id="RHEA:18945"/>
        <dbReference type="Rhea" id="RHEA-COMP:11676"/>
        <dbReference type="Rhea" id="RHEA-COMP:11680"/>
        <dbReference type="ChEBI" id="CHEBI:15379"/>
        <dbReference type="ChEBI" id="CHEBI:16526"/>
        <dbReference type="ChEBI" id="CHEBI:16810"/>
        <dbReference type="ChEBI" id="CHEBI:30031"/>
        <dbReference type="ChEBI" id="CHEBI:50342"/>
        <dbReference type="ChEBI" id="CHEBI:61965"/>
        <dbReference type="EC" id="1.14.11.2"/>
    </reaction>
</comment>
<evidence type="ECO:0000256" key="12">
    <source>
        <dbReference type="ARBA" id="ARBA00023136"/>
    </source>
</evidence>
<keyword evidence="5" id="KW-0812">Transmembrane</keyword>
<dbReference type="EMBL" id="HBDX01005828">
    <property type="protein sequence ID" value="CAD8224285.1"/>
    <property type="molecule type" value="Transcribed_RNA"/>
</dbReference>
<evidence type="ECO:0000256" key="7">
    <source>
        <dbReference type="ARBA" id="ARBA00022964"/>
    </source>
</evidence>
<dbReference type="GO" id="GO:0005789">
    <property type="term" value="C:endoplasmic reticulum membrane"/>
    <property type="evidence" value="ECO:0007669"/>
    <property type="project" value="UniProtKB-SubCell"/>
</dbReference>
<comment type="subcellular location">
    <subcellularLocation>
        <location evidence="2">Endoplasmic reticulum membrane</location>
        <topology evidence="2">Single-pass type II membrane protein</topology>
    </subcellularLocation>
</comment>
<evidence type="ECO:0000256" key="8">
    <source>
        <dbReference type="ARBA" id="ARBA00022968"/>
    </source>
</evidence>
<dbReference type="GO" id="GO:0005506">
    <property type="term" value="F:iron ion binding"/>
    <property type="evidence" value="ECO:0007669"/>
    <property type="project" value="InterPro"/>
</dbReference>
<feature type="domain" description="Fe2OG dioxygenase" evidence="17">
    <location>
        <begin position="296"/>
        <end position="415"/>
    </location>
</feature>
<evidence type="ECO:0000256" key="16">
    <source>
        <dbReference type="SAM" id="MobiDB-lite"/>
    </source>
</evidence>
<dbReference type="InterPro" id="IPR045054">
    <property type="entry name" value="P4HA-like"/>
</dbReference>
<comment type="cofactor">
    <cofactor evidence="1">
        <name>L-ascorbate</name>
        <dbReference type="ChEBI" id="CHEBI:38290"/>
    </cofactor>
</comment>
<evidence type="ECO:0000256" key="5">
    <source>
        <dbReference type="ARBA" id="ARBA00022692"/>
    </source>
</evidence>
<name>A0A7R9XRI0_9CHLO</name>
<evidence type="ECO:0000256" key="2">
    <source>
        <dbReference type="ARBA" id="ARBA00004648"/>
    </source>
</evidence>
<sequence>MCLCAWLALGGRREGEERGRARGAARRFAAAADARREAPRTTVTRESRGTIDGEVEREAKNEPRVAAAMERAREDVRAEAARASLELETLRDEHLGDASAGLDVERVLESAEKAVEENRMEKAEMGVVFPPETTTTTENENGETRDDDDDDATSKTGMFSGHVEVSREPAKDVVIGSLEDELRAIRSAPHPELESPFVNEVVPKNAIDPTRIRTISLNAPRAFVYEGFLTDEECDHILALSKGHLQKSGVVDAKTGGSTTSDIRTSTGTFISRAHDPTITAIEERIELWSQIPVDHGEALQVLRYENGQEYKAHFDYFFHKGGKRNNRIATVLLYLSDVEEGGETVFPNTDVPTDRDRSQYSECGNGGKSVKARKGDALLFWSMKPGGELDPGSSHAGCPVIKGVKWTATKWMHVNAIGKHGDDVHKIFYEGGPQATESCKDTDDACRGWAESGECDKNPGFMLKSCAMSCRACQGDWRDGGYDKPKDLKEDAR</sequence>
<evidence type="ECO:0000256" key="9">
    <source>
        <dbReference type="ARBA" id="ARBA00022989"/>
    </source>
</evidence>
<keyword evidence="6" id="KW-0479">Metal-binding</keyword>
<dbReference type="InterPro" id="IPR044862">
    <property type="entry name" value="Pro_4_hyd_alph_FE2OG_OXY"/>
</dbReference>
<dbReference type="SMART" id="SM00702">
    <property type="entry name" value="P4Hc"/>
    <property type="match status" value="1"/>
</dbReference>
<feature type="coiled-coil region" evidence="15">
    <location>
        <begin position="66"/>
        <end position="93"/>
    </location>
</feature>
<dbReference type="PANTHER" id="PTHR10869">
    <property type="entry name" value="PROLYL 4-HYDROXYLASE ALPHA SUBUNIT"/>
    <property type="match status" value="1"/>
</dbReference>
<gene>
    <name evidence="19" type="ORF">OLUC0939_LOCUS5011</name>
</gene>
<keyword evidence="11" id="KW-0408">Iron</keyword>
<keyword evidence="13" id="KW-0325">Glycoprotein</keyword>
<evidence type="ECO:0000256" key="3">
    <source>
        <dbReference type="ARBA" id="ARBA00006511"/>
    </source>
</evidence>
<keyword evidence="10" id="KW-0560">Oxidoreductase</keyword>
<dbReference type="PROSITE" id="PS51670">
    <property type="entry name" value="SHKT"/>
    <property type="match status" value="1"/>
</dbReference>
<keyword evidence="15" id="KW-0175">Coiled coil</keyword>
<feature type="region of interest" description="Disordered" evidence="16">
    <location>
        <begin position="348"/>
        <end position="368"/>
    </location>
</feature>
<dbReference type="EC" id="1.14.11.2" evidence="4"/>
<comment type="similarity">
    <text evidence="3">Belongs to the P4HA family.</text>
</comment>
<proteinExistence type="inferred from homology"/>
<evidence type="ECO:0000256" key="6">
    <source>
        <dbReference type="ARBA" id="ARBA00022723"/>
    </source>
</evidence>
<accession>A0A7R9XRI0</accession>
<reference evidence="19" key="1">
    <citation type="submission" date="2021-01" db="EMBL/GenBank/DDBJ databases">
        <authorList>
            <person name="Corre E."/>
            <person name="Pelletier E."/>
            <person name="Niang G."/>
            <person name="Scheremetjew M."/>
            <person name="Finn R."/>
            <person name="Kale V."/>
            <person name="Holt S."/>
            <person name="Cochrane G."/>
            <person name="Meng A."/>
            <person name="Brown T."/>
            <person name="Cohen L."/>
        </authorList>
    </citation>
    <scope>NUCLEOTIDE SEQUENCE</scope>
    <source>
        <strain evidence="19">Clade-A-BCC118000</strain>
    </source>
</reference>
<dbReference type="InterPro" id="IPR003582">
    <property type="entry name" value="ShKT_dom"/>
</dbReference>
<dbReference type="FunFam" id="2.60.120.620:FF:000002">
    <property type="entry name" value="Prolyl 4-hydroxylase 4"/>
    <property type="match status" value="1"/>
</dbReference>
<evidence type="ECO:0000256" key="15">
    <source>
        <dbReference type="SAM" id="Coils"/>
    </source>
</evidence>
<evidence type="ECO:0000256" key="11">
    <source>
        <dbReference type="ARBA" id="ARBA00023004"/>
    </source>
</evidence>
<keyword evidence="9" id="KW-1133">Transmembrane helix</keyword>
<protein>
    <recommendedName>
        <fullName evidence="4">procollagen-proline 4-dioxygenase</fullName>
        <ecNumber evidence="4">1.14.11.2</ecNumber>
    </recommendedName>
</protein>
<evidence type="ECO:0000256" key="4">
    <source>
        <dbReference type="ARBA" id="ARBA00012269"/>
    </source>
</evidence>
<evidence type="ECO:0000256" key="10">
    <source>
        <dbReference type="ARBA" id="ARBA00023002"/>
    </source>
</evidence>
<feature type="compositionally biased region" description="Basic and acidic residues" evidence="16">
    <location>
        <begin position="33"/>
        <end position="63"/>
    </location>
</feature>
<evidence type="ECO:0000313" key="19">
    <source>
        <dbReference type="EMBL" id="CAD8224285.1"/>
    </source>
</evidence>
<evidence type="ECO:0000256" key="14">
    <source>
        <dbReference type="ARBA" id="ARBA00049169"/>
    </source>
</evidence>